<dbReference type="HAMAP" id="MF_01595">
    <property type="entry name" value="PNPase"/>
    <property type="match status" value="1"/>
</dbReference>
<comment type="subcellular location">
    <subcellularLocation>
        <location evidence="8">Cytoplasm</location>
    </subcellularLocation>
</comment>
<dbReference type="PANTHER" id="PTHR11252">
    <property type="entry name" value="POLYRIBONUCLEOTIDE NUCLEOTIDYLTRANSFERASE"/>
    <property type="match status" value="1"/>
</dbReference>
<sequence length="702" mass="78154">MEKVEVEIGSSAPIIIETGDYAKLSDGAVVVKQGDTSVLVTAVMGDTLVEGIDFVPLSVDYREQASAWGKIPGGFIKREGKPTDREVLVSRLIDRSIRPLFPEGFFYDVVVTALTLSADEQYDPDVLSIIGASTALHISKIPFEGPLAGLRIARVEGKFLINPTYEERQKADLDLVVVCSKDAVVMVEGGGKEVEEKVVAEAIYLALEKCQLLIEVQEKLRDKIGISKKEIEPLNLPEELKVALEDFCYEKILKAFEISDKRLRKERLNKILEEFIASLENKDINKVALGYFYKKLVSQILRKKLFEEGKRLDRRTPDEIRPIDIKIHPFERPHGSAIFARGQTQVFATVTLGSPEEAQLVESIYEGETFKRFMLHYNFPPFCTGDARPWGPPRRREIGHGALAERALEPFIPPEEEFPYIIRVVANVLESNGSSSMATVCAGSLALFDAGVPVKKHVAGIAMGLVVEGDKYIILTDILGEEDQLGDMDFKVAGTKEGITSIQMDIKIKGLKKEIMEEALLKAKEARLFILDKMYSAISEPRKELSPFAPKIEIISVPEDKAFLIIGPGGKTVKEIREKTNTVIWVLEGGKVSITGQRREDIEAAKKEIEAIVSEVEVGKTYEGKITRIEPYGLFVEVLPGKIGLLHISKMQNPPKELRSAYKIGEKIKVKVLEIDELGRPKFTTKFDNGEKLTDERGGSIL</sequence>
<proteinExistence type="inferred from homology"/>
<dbReference type="CDD" id="cd02393">
    <property type="entry name" value="KH-I_PNPase"/>
    <property type="match status" value="1"/>
</dbReference>
<keyword evidence="7 8" id="KW-0694">RNA-binding</keyword>
<keyword evidence="6 8" id="KW-0460">Magnesium</keyword>
<feature type="domain" description="S1 motif" evidence="9">
    <location>
        <begin position="619"/>
        <end position="686"/>
    </location>
</feature>
<feature type="binding site" evidence="8">
    <location>
        <position position="483"/>
    </location>
    <ligand>
        <name>Mg(2+)</name>
        <dbReference type="ChEBI" id="CHEBI:18420"/>
    </ligand>
</feature>
<dbReference type="InterPro" id="IPR015848">
    <property type="entry name" value="PNPase_PH_RNA-bd_bac/org-type"/>
</dbReference>
<dbReference type="CDD" id="cd11363">
    <property type="entry name" value="RNase_PH_PNPase_1"/>
    <property type="match status" value="1"/>
</dbReference>
<evidence type="ECO:0000256" key="3">
    <source>
        <dbReference type="ARBA" id="ARBA00022679"/>
    </source>
</evidence>
<dbReference type="InterPro" id="IPR020568">
    <property type="entry name" value="Ribosomal_Su5_D2-typ_SF"/>
</dbReference>
<dbReference type="InterPro" id="IPR036456">
    <property type="entry name" value="PNPase_PH_RNA-bd_sf"/>
</dbReference>
<dbReference type="InterPro" id="IPR012162">
    <property type="entry name" value="PNPase"/>
</dbReference>
<dbReference type="Pfam" id="PF00575">
    <property type="entry name" value="S1"/>
    <property type="match status" value="1"/>
</dbReference>
<gene>
    <name evidence="8" type="primary">pnp</name>
    <name evidence="10" type="ORF">OD816_000466</name>
</gene>
<dbReference type="InterPro" id="IPR001247">
    <property type="entry name" value="ExoRNase_PH_dom1"/>
</dbReference>
<evidence type="ECO:0000256" key="6">
    <source>
        <dbReference type="ARBA" id="ARBA00022842"/>
    </source>
</evidence>
<evidence type="ECO:0000313" key="11">
    <source>
        <dbReference type="Proteomes" id="UP001144110"/>
    </source>
</evidence>
<evidence type="ECO:0000256" key="4">
    <source>
        <dbReference type="ARBA" id="ARBA00022695"/>
    </source>
</evidence>
<evidence type="ECO:0000256" key="1">
    <source>
        <dbReference type="ARBA" id="ARBA00007404"/>
    </source>
</evidence>
<evidence type="ECO:0000256" key="8">
    <source>
        <dbReference type="HAMAP-Rule" id="MF_01595"/>
    </source>
</evidence>
<comment type="function">
    <text evidence="8">Involved in mRNA degradation. Catalyzes the phosphorolysis of single-stranded polyribonucleotides processively in the 3'- to 5'-direction.</text>
</comment>
<dbReference type="GO" id="GO:0000175">
    <property type="term" value="F:3'-5'-RNA exonuclease activity"/>
    <property type="evidence" value="ECO:0007669"/>
    <property type="project" value="TreeGrafter"/>
</dbReference>
<comment type="cofactor">
    <cofactor evidence="8">
        <name>Mg(2+)</name>
        <dbReference type="ChEBI" id="CHEBI:18420"/>
    </cofactor>
</comment>
<dbReference type="InterPro" id="IPR036345">
    <property type="entry name" value="ExoRNase_PH_dom2_sf"/>
</dbReference>
<dbReference type="InterPro" id="IPR004088">
    <property type="entry name" value="KH_dom_type_1"/>
</dbReference>
<dbReference type="NCBIfam" id="TIGR03591">
    <property type="entry name" value="polynuc_phos"/>
    <property type="match status" value="1"/>
</dbReference>
<dbReference type="EMBL" id="JAPHEG010000002">
    <property type="protein sequence ID" value="MDF2953221.1"/>
    <property type="molecule type" value="Genomic_DNA"/>
</dbReference>
<comment type="caution">
    <text evidence="10">The sequence shown here is derived from an EMBL/GenBank/DDBJ whole genome shotgun (WGS) entry which is preliminary data.</text>
</comment>
<dbReference type="Pfam" id="PF03725">
    <property type="entry name" value="RNase_PH_C"/>
    <property type="match status" value="1"/>
</dbReference>
<comment type="catalytic activity">
    <reaction evidence="8">
        <text>RNA(n+1) + phosphate = RNA(n) + a ribonucleoside 5'-diphosphate</text>
        <dbReference type="Rhea" id="RHEA:22096"/>
        <dbReference type="Rhea" id="RHEA-COMP:14527"/>
        <dbReference type="Rhea" id="RHEA-COMP:17342"/>
        <dbReference type="ChEBI" id="CHEBI:43474"/>
        <dbReference type="ChEBI" id="CHEBI:57930"/>
        <dbReference type="ChEBI" id="CHEBI:140395"/>
        <dbReference type="EC" id="2.7.7.8"/>
    </reaction>
</comment>
<dbReference type="PROSITE" id="PS50126">
    <property type="entry name" value="S1"/>
    <property type="match status" value="1"/>
</dbReference>
<dbReference type="Gene3D" id="3.30.230.70">
    <property type="entry name" value="GHMP Kinase, N-terminal domain"/>
    <property type="match status" value="2"/>
</dbReference>
<evidence type="ECO:0000256" key="7">
    <source>
        <dbReference type="ARBA" id="ARBA00022884"/>
    </source>
</evidence>
<dbReference type="InterPro" id="IPR012340">
    <property type="entry name" value="NA-bd_OB-fold"/>
</dbReference>
<dbReference type="SUPFAM" id="SSF55666">
    <property type="entry name" value="Ribonuclease PH domain 2-like"/>
    <property type="match status" value="2"/>
</dbReference>
<dbReference type="SUPFAM" id="SSF46915">
    <property type="entry name" value="Polynucleotide phosphorylase/guanosine pentaphosphate synthase (PNPase/GPSI), domain 3"/>
    <property type="match status" value="1"/>
</dbReference>
<evidence type="ECO:0000313" key="10">
    <source>
        <dbReference type="EMBL" id="MDF2953221.1"/>
    </source>
</evidence>
<organism evidence="10 11">
    <name type="scientific">Candidatus Thermodesulfobacterium syntrophicum</name>
    <dbReference type="NCBI Taxonomy" id="3060442"/>
    <lineage>
        <taxon>Bacteria</taxon>
        <taxon>Pseudomonadati</taxon>
        <taxon>Thermodesulfobacteriota</taxon>
        <taxon>Thermodesulfobacteria</taxon>
        <taxon>Thermodesulfobacteriales</taxon>
        <taxon>Thermodesulfobacteriaceae</taxon>
        <taxon>Thermodesulfobacterium</taxon>
    </lineage>
</organism>
<reference evidence="10" key="1">
    <citation type="submission" date="2022-11" db="EMBL/GenBank/DDBJ databases">
        <title>Candidatus Alkanophaga archaea from heated hydrothermal vent sediment oxidize petroleum alkanes.</title>
        <authorList>
            <person name="Zehnle H."/>
            <person name="Laso-Perez R."/>
            <person name="Lipp J."/>
            <person name="Teske A."/>
            <person name="Wegener G."/>
        </authorList>
    </citation>
    <scope>NUCLEOTIDE SEQUENCE</scope>
    <source>
        <strain evidence="10">MCA70</strain>
    </source>
</reference>
<dbReference type="FunFam" id="3.30.230.70:FF:000002">
    <property type="entry name" value="Polyribonucleotide nucleotidyltransferase"/>
    <property type="match status" value="1"/>
</dbReference>
<evidence type="ECO:0000259" key="9">
    <source>
        <dbReference type="PROSITE" id="PS50126"/>
    </source>
</evidence>
<dbReference type="FunFam" id="3.30.1370.10:FF:000001">
    <property type="entry name" value="Polyribonucleotide nucleotidyltransferase"/>
    <property type="match status" value="1"/>
</dbReference>
<dbReference type="GO" id="GO:0005829">
    <property type="term" value="C:cytosol"/>
    <property type="evidence" value="ECO:0007669"/>
    <property type="project" value="TreeGrafter"/>
</dbReference>
<dbReference type="AlphaFoldDB" id="A0AAE3P3N2"/>
<dbReference type="SUPFAM" id="SSF54791">
    <property type="entry name" value="Eukaryotic type KH-domain (KH-domain type I)"/>
    <property type="match status" value="1"/>
</dbReference>
<keyword evidence="2 8" id="KW-0963">Cytoplasm</keyword>
<dbReference type="SUPFAM" id="SSF50249">
    <property type="entry name" value="Nucleic acid-binding proteins"/>
    <property type="match status" value="1"/>
</dbReference>
<dbReference type="CDD" id="cd11364">
    <property type="entry name" value="RNase_PH_PNPase_2"/>
    <property type="match status" value="1"/>
</dbReference>
<dbReference type="Pfam" id="PF03726">
    <property type="entry name" value="PNPase"/>
    <property type="match status" value="1"/>
</dbReference>
<dbReference type="Gene3D" id="2.40.50.140">
    <property type="entry name" value="Nucleic acid-binding proteins"/>
    <property type="match status" value="1"/>
</dbReference>
<dbReference type="Proteomes" id="UP001144110">
    <property type="component" value="Unassembled WGS sequence"/>
</dbReference>
<accession>A0AAE3P3N2</accession>
<dbReference type="GO" id="GO:0000287">
    <property type="term" value="F:magnesium ion binding"/>
    <property type="evidence" value="ECO:0007669"/>
    <property type="project" value="UniProtKB-UniRule"/>
</dbReference>
<keyword evidence="5 8" id="KW-0479">Metal-binding</keyword>
<dbReference type="InterPro" id="IPR027408">
    <property type="entry name" value="PNPase/RNase_PH_dom_sf"/>
</dbReference>
<keyword evidence="3 8" id="KW-0808">Transferase</keyword>
<evidence type="ECO:0000256" key="5">
    <source>
        <dbReference type="ARBA" id="ARBA00022723"/>
    </source>
</evidence>
<dbReference type="Pfam" id="PF01138">
    <property type="entry name" value="RNase_PH"/>
    <property type="match status" value="2"/>
</dbReference>
<dbReference type="InterPro" id="IPR015847">
    <property type="entry name" value="ExoRNase_PH_dom2"/>
</dbReference>
<dbReference type="GO" id="GO:0003723">
    <property type="term" value="F:RNA binding"/>
    <property type="evidence" value="ECO:0007669"/>
    <property type="project" value="UniProtKB-UniRule"/>
</dbReference>
<comment type="similarity">
    <text evidence="1 8">Belongs to the polyribonucleotide nucleotidyltransferase family.</text>
</comment>
<dbReference type="GO" id="GO:0006396">
    <property type="term" value="P:RNA processing"/>
    <property type="evidence" value="ECO:0007669"/>
    <property type="project" value="InterPro"/>
</dbReference>
<feature type="binding site" evidence="8">
    <location>
        <position position="489"/>
    </location>
    <ligand>
        <name>Mg(2+)</name>
        <dbReference type="ChEBI" id="CHEBI:18420"/>
    </ligand>
</feature>
<dbReference type="GO" id="GO:0006402">
    <property type="term" value="P:mRNA catabolic process"/>
    <property type="evidence" value="ECO:0007669"/>
    <property type="project" value="UniProtKB-UniRule"/>
</dbReference>
<dbReference type="NCBIfam" id="NF008805">
    <property type="entry name" value="PRK11824.1"/>
    <property type="match status" value="1"/>
</dbReference>
<dbReference type="InterPro" id="IPR036612">
    <property type="entry name" value="KH_dom_type_1_sf"/>
</dbReference>
<dbReference type="PANTHER" id="PTHR11252:SF0">
    <property type="entry name" value="POLYRIBONUCLEOTIDE NUCLEOTIDYLTRANSFERASE 1, MITOCHONDRIAL"/>
    <property type="match status" value="1"/>
</dbReference>
<dbReference type="EC" id="2.7.7.8" evidence="8"/>
<dbReference type="InterPro" id="IPR004087">
    <property type="entry name" value="KH_dom"/>
</dbReference>
<dbReference type="SUPFAM" id="SSF54211">
    <property type="entry name" value="Ribosomal protein S5 domain 2-like"/>
    <property type="match status" value="2"/>
</dbReference>
<name>A0AAE3P3N2_9BACT</name>
<protein>
    <recommendedName>
        <fullName evidence="8">Polyribonucleotide nucleotidyltransferase</fullName>
        <ecNumber evidence="8">2.7.7.8</ecNumber>
    </recommendedName>
    <alternativeName>
        <fullName evidence="8">Polynucleotide phosphorylase</fullName>
        <shortName evidence="8">PNPase</shortName>
    </alternativeName>
</protein>
<dbReference type="Gene3D" id="3.30.1370.10">
    <property type="entry name" value="K Homology domain, type 1"/>
    <property type="match status" value="1"/>
</dbReference>
<dbReference type="FunFam" id="3.30.230.70:FF:000001">
    <property type="entry name" value="Polyribonucleotide nucleotidyltransferase"/>
    <property type="match status" value="1"/>
</dbReference>
<dbReference type="GO" id="GO:0004654">
    <property type="term" value="F:polyribonucleotide nucleotidyltransferase activity"/>
    <property type="evidence" value="ECO:0007669"/>
    <property type="project" value="UniProtKB-UniRule"/>
</dbReference>
<dbReference type="PIRSF" id="PIRSF005499">
    <property type="entry name" value="PNPase"/>
    <property type="match status" value="1"/>
</dbReference>
<dbReference type="Pfam" id="PF00013">
    <property type="entry name" value="KH_1"/>
    <property type="match status" value="1"/>
</dbReference>
<dbReference type="PROSITE" id="PS50084">
    <property type="entry name" value="KH_TYPE_1"/>
    <property type="match status" value="1"/>
</dbReference>
<dbReference type="InterPro" id="IPR003029">
    <property type="entry name" value="S1_domain"/>
</dbReference>
<dbReference type="SMART" id="SM00316">
    <property type="entry name" value="S1"/>
    <property type="match status" value="1"/>
</dbReference>
<keyword evidence="4 8" id="KW-0548">Nucleotidyltransferase</keyword>
<evidence type="ECO:0000256" key="2">
    <source>
        <dbReference type="ARBA" id="ARBA00022490"/>
    </source>
</evidence>
<dbReference type="SMART" id="SM00322">
    <property type="entry name" value="KH"/>
    <property type="match status" value="1"/>
</dbReference>